<dbReference type="SUPFAM" id="SSF54211">
    <property type="entry name" value="Ribosomal protein S5 domain 2-like"/>
    <property type="match status" value="1"/>
</dbReference>
<dbReference type="InterPro" id="IPR020568">
    <property type="entry name" value="Ribosomal_Su5_D2-typ_SF"/>
</dbReference>
<proteinExistence type="predicted"/>
<dbReference type="GO" id="GO:0005524">
    <property type="term" value="F:ATP binding"/>
    <property type="evidence" value="ECO:0007669"/>
    <property type="project" value="InterPro"/>
</dbReference>
<organism evidence="1">
    <name type="scientific">marine metagenome</name>
    <dbReference type="NCBI Taxonomy" id="408172"/>
    <lineage>
        <taxon>unclassified sequences</taxon>
        <taxon>metagenomes</taxon>
        <taxon>ecological metagenomes</taxon>
    </lineage>
</organism>
<evidence type="ECO:0000313" key="1">
    <source>
        <dbReference type="EMBL" id="SVC68254.1"/>
    </source>
</evidence>
<dbReference type="EMBL" id="UINC01104813">
    <property type="protein sequence ID" value="SVC68254.1"/>
    <property type="molecule type" value="Genomic_DNA"/>
</dbReference>
<sequence>MIISRTPFRISFFGGGTDYPVWFNEHGGSVLGSTIDKYCYISCRYLPPFFDHSYRIVYSKSEHAKDVSDIEHPSVKECIRFAELDEGLEIHHDADLPARSGLGSSS</sequence>
<protein>
    <recommendedName>
        <fullName evidence="2">GHMP kinase N-terminal domain-containing protein</fullName>
    </recommendedName>
</protein>
<name>A0A382P4B9_9ZZZZ</name>
<dbReference type="AlphaFoldDB" id="A0A382P4B9"/>
<dbReference type="GO" id="GO:0016301">
    <property type="term" value="F:kinase activity"/>
    <property type="evidence" value="ECO:0007669"/>
    <property type="project" value="InterPro"/>
</dbReference>
<gene>
    <name evidence="1" type="ORF">METZ01_LOCUS321108</name>
</gene>
<evidence type="ECO:0008006" key="2">
    <source>
        <dbReference type="Google" id="ProtNLM"/>
    </source>
</evidence>
<dbReference type="InterPro" id="IPR001174">
    <property type="entry name" value="HddA/FKP"/>
</dbReference>
<accession>A0A382P4B9</accession>
<dbReference type="PRINTS" id="PR00960">
    <property type="entry name" value="LMBPPROTEIN"/>
</dbReference>
<dbReference type="Gene3D" id="3.30.230.120">
    <property type="match status" value="1"/>
</dbReference>
<reference evidence="1" key="1">
    <citation type="submission" date="2018-05" db="EMBL/GenBank/DDBJ databases">
        <authorList>
            <person name="Lanie J.A."/>
            <person name="Ng W.-L."/>
            <person name="Kazmierczak K.M."/>
            <person name="Andrzejewski T.M."/>
            <person name="Davidsen T.M."/>
            <person name="Wayne K.J."/>
            <person name="Tettelin H."/>
            <person name="Glass J.I."/>
            <person name="Rusch D."/>
            <person name="Podicherti R."/>
            <person name="Tsui H.-C.T."/>
            <person name="Winkler M.E."/>
        </authorList>
    </citation>
    <scope>NUCLEOTIDE SEQUENCE</scope>
</reference>
<feature type="non-terminal residue" evidence="1">
    <location>
        <position position="106"/>
    </location>
</feature>